<dbReference type="EMBL" id="JACRSR010000001">
    <property type="protein sequence ID" value="MBC8530610.1"/>
    <property type="molecule type" value="Genomic_DNA"/>
</dbReference>
<dbReference type="GO" id="GO:0045259">
    <property type="term" value="C:proton-transporting ATP synthase complex"/>
    <property type="evidence" value="ECO:0007669"/>
    <property type="project" value="UniProtKB-KW"/>
</dbReference>
<dbReference type="HAMAP" id="MF_00815">
    <property type="entry name" value="ATP_synth_gamma_bact"/>
    <property type="match status" value="1"/>
</dbReference>
<accession>A0A926D591</accession>
<keyword evidence="9 10" id="KW-0066">ATP synthesis</keyword>
<dbReference type="NCBIfam" id="TIGR01146">
    <property type="entry name" value="ATPsyn_F1gamma"/>
    <property type="match status" value="1"/>
</dbReference>
<dbReference type="Pfam" id="PF00231">
    <property type="entry name" value="ATP-synt"/>
    <property type="match status" value="1"/>
</dbReference>
<organism evidence="12 13">
    <name type="scientific">Gehongia tenuis</name>
    <dbReference type="NCBI Taxonomy" id="2763655"/>
    <lineage>
        <taxon>Bacteria</taxon>
        <taxon>Bacillati</taxon>
        <taxon>Bacillota</taxon>
        <taxon>Clostridia</taxon>
        <taxon>Christensenellales</taxon>
        <taxon>Christensenellaceae</taxon>
        <taxon>Gehongia</taxon>
    </lineage>
</organism>
<evidence type="ECO:0000256" key="5">
    <source>
        <dbReference type="ARBA" id="ARBA00022781"/>
    </source>
</evidence>
<dbReference type="Gene3D" id="3.40.1380.10">
    <property type="match status" value="1"/>
</dbReference>
<comment type="caution">
    <text evidence="12">The sequence shown here is derived from an EMBL/GenBank/DDBJ whole genome shotgun (WGS) entry which is preliminary data.</text>
</comment>
<feature type="coiled-coil region" evidence="11">
    <location>
        <begin position="246"/>
        <end position="280"/>
    </location>
</feature>
<dbReference type="Gene3D" id="1.10.287.80">
    <property type="entry name" value="ATP synthase, gamma subunit, helix hairpin domain"/>
    <property type="match status" value="1"/>
</dbReference>
<dbReference type="GO" id="GO:0005524">
    <property type="term" value="F:ATP binding"/>
    <property type="evidence" value="ECO:0007669"/>
    <property type="project" value="UniProtKB-UniRule"/>
</dbReference>
<keyword evidence="13" id="KW-1185">Reference proteome</keyword>
<proteinExistence type="inferred from homology"/>
<comment type="subunit">
    <text evidence="10">F-type ATPases have 2 components, CF(1) - the catalytic core - and CF(0) - the membrane proton channel. CF(1) has five subunits: alpha(3), beta(3), gamma(1), delta(1), epsilon(1). CF(0) has three main subunits: a, b and c.</text>
</comment>
<dbReference type="SUPFAM" id="SSF52943">
    <property type="entry name" value="ATP synthase (F1-ATPase), gamma subunit"/>
    <property type="match status" value="1"/>
</dbReference>
<keyword evidence="7 10" id="KW-0472">Membrane</keyword>
<dbReference type="PRINTS" id="PR00126">
    <property type="entry name" value="ATPASEGAMMA"/>
</dbReference>
<evidence type="ECO:0000256" key="4">
    <source>
        <dbReference type="ARBA" id="ARBA00022448"/>
    </source>
</evidence>
<reference evidence="12" key="1">
    <citation type="submission" date="2020-08" db="EMBL/GenBank/DDBJ databases">
        <title>Genome public.</title>
        <authorList>
            <person name="Liu C."/>
            <person name="Sun Q."/>
        </authorList>
    </citation>
    <scope>NUCLEOTIDE SEQUENCE</scope>
    <source>
        <strain evidence="12">NSJ-53</strain>
    </source>
</reference>
<dbReference type="RefSeq" id="WP_249314582.1">
    <property type="nucleotide sequence ID" value="NZ_JACRSR010000001.1"/>
</dbReference>
<evidence type="ECO:0000256" key="9">
    <source>
        <dbReference type="ARBA" id="ARBA00023310"/>
    </source>
</evidence>
<comment type="subcellular location">
    <subcellularLocation>
        <location evidence="10">Cell membrane</location>
        <topology evidence="10">Peripheral membrane protein</topology>
    </subcellularLocation>
    <subcellularLocation>
        <location evidence="2">Membrane</location>
        <topology evidence="2">Peripheral membrane protein</topology>
    </subcellularLocation>
</comment>
<evidence type="ECO:0000256" key="1">
    <source>
        <dbReference type="ARBA" id="ARBA00003456"/>
    </source>
</evidence>
<dbReference type="InterPro" id="IPR035968">
    <property type="entry name" value="ATP_synth_F1_ATPase_gsu"/>
</dbReference>
<name>A0A926D591_9FIRM</name>
<comment type="function">
    <text evidence="1 10">Produces ATP from ADP in the presence of a proton gradient across the membrane. The gamma chain is believed to be important in regulating ATPase activity and the flow of protons through the CF(0) complex.</text>
</comment>
<keyword evidence="6 10" id="KW-0406">Ion transport</keyword>
<protein>
    <recommendedName>
        <fullName evidence="10">ATP synthase gamma chain</fullName>
    </recommendedName>
    <alternativeName>
        <fullName evidence="10">ATP synthase F1 sector gamma subunit</fullName>
    </alternativeName>
    <alternativeName>
        <fullName evidence="10">F-ATPase gamma subunit</fullName>
    </alternativeName>
</protein>
<keyword evidence="5 10" id="KW-0375">Hydrogen ion transport</keyword>
<comment type="similarity">
    <text evidence="3 10">Belongs to the ATPase gamma chain family.</text>
</comment>
<keyword evidence="8 10" id="KW-0139">CF(1)</keyword>
<dbReference type="GO" id="GO:0042777">
    <property type="term" value="P:proton motive force-driven plasma membrane ATP synthesis"/>
    <property type="evidence" value="ECO:0007669"/>
    <property type="project" value="UniProtKB-UniRule"/>
</dbReference>
<evidence type="ECO:0000256" key="8">
    <source>
        <dbReference type="ARBA" id="ARBA00023196"/>
    </source>
</evidence>
<gene>
    <name evidence="10 12" type="primary">atpG</name>
    <name evidence="12" type="ORF">H8696_01945</name>
</gene>
<dbReference type="PANTHER" id="PTHR11693:SF22">
    <property type="entry name" value="ATP SYNTHASE SUBUNIT GAMMA, MITOCHONDRIAL"/>
    <property type="match status" value="1"/>
</dbReference>
<dbReference type="CDD" id="cd12151">
    <property type="entry name" value="F1-ATPase_gamma"/>
    <property type="match status" value="1"/>
</dbReference>
<evidence type="ECO:0000256" key="2">
    <source>
        <dbReference type="ARBA" id="ARBA00004170"/>
    </source>
</evidence>
<evidence type="ECO:0000256" key="7">
    <source>
        <dbReference type="ARBA" id="ARBA00023136"/>
    </source>
</evidence>
<evidence type="ECO:0000313" key="12">
    <source>
        <dbReference type="EMBL" id="MBC8530610.1"/>
    </source>
</evidence>
<evidence type="ECO:0000313" key="13">
    <source>
        <dbReference type="Proteomes" id="UP000623172"/>
    </source>
</evidence>
<dbReference type="GO" id="GO:0005886">
    <property type="term" value="C:plasma membrane"/>
    <property type="evidence" value="ECO:0007669"/>
    <property type="project" value="UniProtKB-SubCell"/>
</dbReference>
<keyword evidence="4 10" id="KW-0813">Transport</keyword>
<dbReference type="GO" id="GO:0046933">
    <property type="term" value="F:proton-transporting ATP synthase activity, rotational mechanism"/>
    <property type="evidence" value="ECO:0007669"/>
    <property type="project" value="UniProtKB-UniRule"/>
</dbReference>
<dbReference type="AlphaFoldDB" id="A0A926D591"/>
<dbReference type="InterPro" id="IPR000131">
    <property type="entry name" value="ATP_synth_F1_gsu"/>
</dbReference>
<evidence type="ECO:0000256" key="11">
    <source>
        <dbReference type="SAM" id="Coils"/>
    </source>
</evidence>
<evidence type="ECO:0000256" key="6">
    <source>
        <dbReference type="ARBA" id="ARBA00023065"/>
    </source>
</evidence>
<dbReference type="Proteomes" id="UP000623172">
    <property type="component" value="Unassembled WGS sequence"/>
</dbReference>
<dbReference type="PANTHER" id="PTHR11693">
    <property type="entry name" value="ATP SYNTHASE GAMMA CHAIN"/>
    <property type="match status" value="1"/>
</dbReference>
<evidence type="ECO:0000256" key="3">
    <source>
        <dbReference type="ARBA" id="ARBA00007681"/>
    </source>
</evidence>
<evidence type="ECO:0000256" key="10">
    <source>
        <dbReference type="HAMAP-Rule" id="MF_00815"/>
    </source>
</evidence>
<sequence length="293" mass="33372">MSSSNMHDIRTHIKTVQETMQITKAMHLISTAKMQKAMKRYDANAVYLSLVRQTMKDMIAHRLGGQTHPFLQERADTTAAHIVIAGDKGLAGGYNHNVLNLAAEHMKGHEELSILTVGQIAREFLTKKGYMVDVEFLHVAQNPTLDNARQITDTVIDMFKQNLLNQVYICYTKMISPIKQEARVMRLLPVYLSDFDDVEDLAPYEGEMLYEPDARTMFDYVVPQYIIGVIYSCLVQSYASEHCARMQAMDAATRNAEEMIEKLQKQYNRARQNAITEEINEIVSGTEAQSRRS</sequence>
<keyword evidence="10" id="KW-1003">Cell membrane</keyword>
<keyword evidence="11" id="KW-0175">Coiled coil</keyword>